<name>A0A9P0EPB8_9HYPO</name>
<dbReference type="SUPFAM" id="SSF103473">
    <property type="entry name" value="MFS general substrate transporter"/>
    <property type="match status" value="1"/>
</dbReference>
<dbReference type="EMBL" id="CABFOC020000082">
    <property type="protein sequence ID" value="CAH0058476.1"/>
    <property type="molecule type" value="Genomic_DNA"/>
</dbReference>
<dbReference type="PANTHER" id="PTHR43791">
    <property type="entry name" value="PERMEASE-RELATED"/>
    <property type="match status" value="1"/>
</dbReference>
<feature type="transmembrane region" description="Helical" evidence="6">
    <location>
        <begin position="424"/>
        <end position="446"/>
    </location>
</feature>
<feature type="transmembrane region" description="Helical" evidence="6">
    <location>
        <begin position="394"/>
        <end position="412"/>
    </location>
</feature>
<evidence type="ECO:0000313" key="8">
    <source>
        <dbReference type="Proteomes" id="UP000775872"/>
    </source>
</evidence>
<feature type="transmembrane region" description="Helical" evidence="6">
    <location>
        <begin position="130"/>
        <end position="147"/>
    </location>
</feature>
<keyword evidence="5 6" id="KW-0472">Membrane</keyword>
<evidence type="ECO:0000256" key="6">
    <source>
        <dbReference type="SAM" id="Phobius"/>
    </source>
</evidence>
<comment type="caution">
    <text evidence="7">The sequence shown here is derived from an EMBL/GenBank/DDBJ whole genome shotgun (WGS) entry which is preliminary data.</text>
</comment>
<feature type="transmembrane region" description="Helical" evidence="6">
    <location>
        <begin position="223"/>
        <end position="246"/>
    </location>
</feature>
<accession>A0A9P0EPB8</accession>
<feature type="transmembrane region" description="Helical" evidence="6">
    <location>
        <begin position="297"/>
        <end position="317"/>
    </location>
</feature>
<dbReference type="PANTHER" id="PTHR43791:SF7">
    <property type="entry name" value="MAJOR FACILITATOR SUPERFAMILY (MFS) PROFILE DOMAIN-CONTAINING PROTEIN"/>
    <property type="match status" value="1"/>
</dbReference>
<comment type="subcellular location">
    <subcellularLocation>
        <location evidence="1">Membrane</location>
        <topology evidence="1">Multi-pass membrane protein</topology>
    </subcellularLocation>
</comment>
<keyword evidence="8" id="KW-1185">Reference proteome</keyword>
<dbReference type="InterPro" id="IPR036259">
    <property type="entry name" value="MFS_trans_sf"/>
</dbReference>
<feature type="transmembrane region" description="Helical" evidence="6">
    <location>
        <begin position="159"/>
        <end position="181"/>
    </location>
</feature>
<feature type="transmembrane region" description="Helical" evidence="6">
    <location>
        <begin position="452"/>
        <end position="477"/>
    </location>
</feature>
<keyword evidence="2" id="KW-0813">Transport</keyword>
<protein>
    <recommendedName>
        <fullName evidence="9">Major facilitator superfamily transporter</fullName>
    </recommendedName>
</protein>
<evidence type="ECO:0000313" key="7">
    <source>
        <dbReference type="EMBL" id="CAH0058476.1"/>
    </source>
</evidence>
<reference evidence="8" key="1">
    <citation type="submission" date="2019-06" db="EMBL/GenBank/DDBJ databases">
        <authorList>
            <person name="Broberg M."/>
        </authorList>
    </citation>
    <scope>NUCLEOTIDE SEQUENCE [LARGE SCALE GENOMIC DNA]</scope>
</reference>
<keyword evidence="4 6" id="KW-1133">Transmembrane helix</keyword>
<reference evidence="7 8" key="2">
    <citation type="submission" date="2021-10" db="EMBL/GenBank/DDBJ databases">
        <authorList>
            <person name="Piombo E."/>
        </authorList>
    </citation>
    <scope>NUCLEOTIDE SEQUENCE [LARGE SCALE GENOMIC DNA]</scope>
</reference>
<feature type="transmembrane region" description="Helical" evidence="6">
    <location>
        <begin position="190"/>
        <end position="211"/>
    </location>
</feature>
<proteinExistence type="predicted"/>
<evidence type="ECO:0008006" key="9">
    <source>
        <dbReference type="Google" id="ProtNLM"/>
    </source>
</evidence>
<dbReference type="AlphaFoldDB" id="A0A9P0EPB8"/>
<dbReference type="OrthoDB" id="6730379at2759"/>
<evidence type="ECO:0000256" key="4">
    <source>
        <dbReference type="ARBA" id="ARBA00022989"/>
    </source>
</evidence>
<evidence type="ECO:0000256" key="5">
    <source>
        <dbReference type="ARBA" id="ARBA00023136"/>
    </source>
</evidence>
<dbReference type="GO" id="GO:0016020">
    <property type="term" value="C:membrane"/>
    <property type="evidence" value="ECO:0007669"/>
    <property type="project" value="UniProtKB-SubCell"/>
</dbReference>
<gene>
    <name evidence="7" type="ORF">CSOL1703_00008959</name>
</gene>
<feature type="transmembrane region" description="Helical" evidence="6">
    <location>
        <begin position="337"/>
        <end position="355"/>
    </location>
</feature>
<dbReference type="Gene3D" id="1.20.1250.20">
    <property type="entry name" value="MFS general substrate transporter like domains"/>
    <property type="match status" value="1"/>
</dbReference>
<dbReference type="GO" id="GO:0022857">
    <property type="term" value="F:transmembrane transporter activity"/>
    <property type="evidence" value="ECO:0007669"/>
    <property type="project" value="InterPro"/>
</dbReference>
<dbReference type="InterPro" id="IPR011701">
    <property type="entry name" value="MFS"/>
</dbReference>
<feature type="transmembrane region" description="Helical" evidence="6">
    <location>
        <begin position="362"/>
        <end position="382"/>
    </location>
</feature>
<evidence type="ECO:0000256" key="3">
    <source>
        <dbReference type="ARBA" id="ARBA00022692"/>
    </source>
</evidence>
<dbReference type="Proteomes" id="UP000775872">
    <property type="component" value="Unassembled WGS sequence"/>
</dbReference>
<sequence>MAKPSPADIRKDNLPAETDASNRVLDMAEGKVQDIVLDTIDAAQSQYTEAEYKKVLRKIDLVLLPLMWLCYGTQQADKTSISTQATFGLREDTGLVGQQFSWLSTIFYIAYLVGEAPGNYLMQRFSLNKTLFVCMFCWGVIVLSIAFTHNFAQLMVLRALQGLFECTISPAFLLITASFYVSREHTMRSIIWGTSNSGMDIITQLVMYGIGKGAQANPNSFSPWRYISIFLGCWTILMSIFSLLILGTPNEVRWLSEEEKRITAARIVSNKTGSSRQQFKKWRWDQVWITFKDPQTYFFFFTVIINSLPNGGTTAFGNLVYVSFGFTPLETLAKGTIPQNIVTIVWFLFVGIVSLKKPNSRFILMVVSTIPAFVGMLALGLLPKEGMLWTRWGLYLMAVTGRLPGLLIWTLLPSNVAGRTKKSVTGTLIFIAYCIGNAVGAQTFQAKWAPQYIPAIIICGVMYAVECVLFIAWRFYYTIENRRRARKIQELGLTAEQSAHQGQVYAESDMTDRENIHFKYSM</sequence>
<organism evidence="7 8">
    <name type="scientific">Clonostachys solani</name>
    <dbReference type="NCBI Taxonomy" id="160281"/>
    <lineage>
        <taxon>Eukaryota</taxon>
        <taxon>Fungi</taxon>
        <taxon>Dikarya</taxon>
        <taxon>Ascomycota</taxon>
        <taxon>Pezizomycotina</taxon>
        <taxon>Sordariomycetes</taxon>
        <taxon>Hypocreomycetidae</taxon>
        <taxon>Hypocreales</taxon>
        <taxon>Bionectriaceae</taxon>
        <taxon>Clonostachys</taxon>
    </lineage>
</organism>
<evidence type="ECO:0000256" key="1">
    <source>
        <dbReference type="ARBA" id="ARBA00004141"/>
    </source>
</evidence>
<evidence type="ECO:0000256" key="2">
    <source>
        <dbReference type="ARBA" id="ARBA00022448"/>
    </source>
</evidence>
<keyword evidence="3 6" id="KW-0812">Transmembrane</keyword>
<dbReference type="Pfam" id="PF07690">
    <property type="entry name" value="MFS_1"/>
    <property type="match status" value="1"/>
</dbReference>